<dbReference type="OrthoDB" id="6235964at2759"/>
<name>D8TTB7_VOLCA</name>
<accession>D8TTB7</accession>
<dbReference type="KEGG" id="vcn:VOLCADRAFT_43537"/>
<dbReference type="InParanoid" id="D8TTB7"/>
<dbReference type="RefSeq" id="XP_002949725.1">
    <property type="nucleotide sequence ID" value="XM_002949679.1"/>
</dbReference>
<dbReference type="InterPro" id="IPR036291">
    <property type="entry name" value="NAD(P)-bd_dom_sf"/>
</dbReference>
<dbReference type="STRING" id="3068.D8TTB7"/>
<dbReference type="FunCoup" id="D8TTB7">
    <property type="interactions" value="1036"/>
</dbReference>
<evidence type="ECO:0000259" key="1">
    <source>
        <dbReference type="Pfam" id="PF04321"/>
    </source>
</evidence>
<reference evidence="2 3" key="1">
    <citation type="journal article" date="2010" name="Science">
        <title>Genomic analysis of organismal complexity in the multicellular green alga Volvox carteri.</title>
        <authorList>
            <person name="Prochnik S.E."/>
            <person name="Umen J."/>
            <person name="Nedelcu A.M."/>
            <person name="Hallmann A."/>
            <person name="Miller S.M."/>
            <person name="Nishii I."/>
            <person name="Ferris P."/>
            <person name="Kuo A."/>
            <person name="Mitros T."/>
            <person name="Fritz-Laylin L.K."/>
            <person name="Hellsten U."/>
            <person name="Chapman J."/>
            <person name="Simakov O."/>
            <person name="Rensing S.A."/>
            <person name="Terry A."/>
            <person name="Pangilinan J."/>
            <person name="Kapitonov V."/>
            <person name="Jurka J."/>
            <person name="Salamov A."/>
            <person name="Shapiro H."/>
            <person name="Schmutz J."/>
            <person name="Grimwood J."/>
            <person name="Lindquist E."/>
            <person name="Lucas S."/>
            <person name="Grigoriev I.V."/>
            <person name="Schmitt R."/>
            <person name="Kirk D."/>
            <person name="Rokhsar D.S."/>
        </authorList>
    </citation>
    <scope>NUCLEOTIDE SEQUENCE [LARGE SCALE GENOMIC DNA]</scope>
    <source>
        <strain evidence="3">f. Nagariensis / Eve</strain>
    </source>
</reference>
<organism evidence="3">
    <name type="scientific">Volvox carteri f. nagariensis</name>
    <dbReference type="NCBI Taxonomy" id="3068"/>
    <lineage>
        <taxon>Eukaryota</taxon>
        <taxon>Viridiplantae</taxon>
        <taxon>Chlorophyta</taxon>
        <taxon>core chlorophytes</taxon>
        <taxon>Chlorophyceae</taxon>
        <taxon>CS clade</taxon>
        <taxon>Chlamydomonadales</taxon>
        <taxon>Volvocaceae</taxon>
        <taxon>Volvox</taxon>
    </lineage>
</organism>
<dbReference type="PANTHER" id="PTHR43242:SF1">
    <property type="entry name" value="NAD(P)-BINDING ROSSMANN-FOLD SUPERFAMILY PROTEIN"/>
    <property type="match status" value="1"/>
</dbReference>
<dbReference type="GeneID" id="9618792"/>
<feature type="non-terminal residue" evidence="2">
    <location>
        <position position="227"/>
    </location>
</feature>
<dbReference type="Pfam" id="PF04321">
    <property type="entry name" value="RmlD_sub_bind"/>
    <property type="match status" value="1"/>
</dbReference>
<dbReference type="eggNOG" id="KOG1430">
    <property type="taxonomic scope" value="Eukaryota"/>
</dbReference>
<keyword evidence="3" id="KW-1185">Reference proteome</keyword>
<gene>
    <name evidence="2" type="ORF">VOLCADRAFT_43537</name>
</gene>
<dbReference type="Gene3D" id="3.40.50.720">
    <property type="entry name" value="NAD(P)-binding Rossmann-like Domain"/>
    <property type="match status" value="1"/>
</dbReference>
<evidence type="ECO:0000313" key="2">
    <source>
        <dbReference type="EMBL" id="EFJ49277.1"/>
    </source>
</evidence>
<dbReference type="EMBL" id="GL378336">
    <property type="protein sequence ID" value="EFJ49277.1"/>
    <property type="molecule type" value="Genomic_DNA"/>
</dbReference>
<sequence>VVNCAAVSQPGVCESSPEVARSVNVPSHLAHCMLDQARRRGLCATLIHFSTDQVYDGSHALWKEGEPCGPVNTYGKTKWEAEQLPESTPVAILRASIIYGPPPPDPVNRALFLQFVASAVRGSQPTAFFEDEWRSPIYVRDLERLVTRLLAPWQHRIFNVGGPERLSRVDMARQVADALGCGYDAILATSTASVNRGVASPADISMDVSRLTDGLHFRTTPFREALK</sequence>
<dbReference type="Proteomes" id="UP000001058">
    <property type="component" value="Unassembled WGS sequence"/>
</dbReference>
<proteinExistence type="predicted"/>
<feature type="domain" description="RmlD-like substrate binding" evidence="1">
    <location>
        <begin position="1"/>
        <end position="227"/>
    </location>
</feature>
<dbReference type="SUPFAM" id="SSF51735">
    <property type="entry name" value="NAD(P)-binding Rossmann-fold domains"/>
    <property type="match status" value="1"/>
</dbReference>
<dbReference type="PANTHER" id="PTHR43242">
    <property type="entry name" value="NAD(P)-BINDING ROSSMANN-FOLD SUPERFAMILY PROTEIN"/>
    <property type="match status" value="1"/>
</dbReference>
<feature type="non-terminal residue" evidence="2">
    <location>
        <position position="1"/>
    </location>
</feature>
<dbReference type="InterPro" id="IPR029903">
    <property type="entry name" value="RmlD-like-bd"/>
</dbReference>
<evidence type="ECO:0000313" key="3">
    <source>
        <dbReference type="Proteomes" id="UP000001058"/>
    </source>
</evidence>
<protein>
    <recommendedName>
        <fullName evidence="1">RmlD-like substrate binding domain-containing protein</fullName>
    </recommendedName>
</protein>
<dbReference type="AlphaFoldDB" id="D8TTB7"/>